<dbReference type="EMBL" id="OZ037945">
    <property type="protein sequence ID" value="CAL1702878.1"/>
    <property type="molecule type" value="Genomic_DNA"/>
</dbReference>
<evidence type="ECO:0000313" key="2">
    <source>
        <dbReference type="Proteomes" id="UP001497453"/>
    </source>
</evidence>
<protein>
    <submittedName>
        <fullName evidence="1">Uncharacterized protein</fullName>
    </submittedName>
</protein>
<name>A0ABP1D7A6_9APHY</name>
<proteinExistence type="predicted"/>
<keyword evidence="2" id="KW-1185">Reference proteome</keyword>
<sequence length="119" mass="13972">MLILFDSIWGSSLIVTFSVIGLRLHLRDGECHRAVVNQKQLDLSSSCVCESTTLYWVILRRTNVLLIFVIVKPLHHDDLLKDDTFVRECLEHNHYCSLEMDMSRAQALQQLRRFRERKS</sequence>
<reference evidence="2" key="1">
    <citation type="submission" date="2024-04" db="EMBL/GenBank/DDBJ databases">
        <authorList>
            <person name="Shaw F."/>
            <person name="Minotto A."/>
        </authorList>
    </citation>
    <scope>NUCLEOTIDE SEQUENCE [LARGE SCALE GENOMIC DNA]</scope>
</reference>
<accession>A0ABP1D7A6</accession>
<gene>
    <name evidence="1" type="ORF">GFSPODELE1_LOCUS4283</name>
</gene>
<dbReference type="Proteomes" id="UP001497453">
    <property type="component" value="Chromosome 2"/>
</dbReference>
<organism evidence="1 2">
    <name type="scientific">Somion occarium</name>
    <dbReference type="NCBI Taxonomy" id="3059160"/>
    <lineage>
        <taxon>Eukaryota</taxon>
        <taxon>Fungi</taxon>
        <taxon>Dikarya</taxon>
        <taxon>Basidiomycota</taxon>
        <taxon>Agaricomycotina</taxon>
        <taxon>Agaricomycetes</taxon>
        <taxon>Polyporales</taxon>
        <taxon>Cerrenaceae</taxon>
        <taxon>Somion</taxon>
    </lineage>
</organism>
<evidence type="ECO:0000313" key="1">
    <source>
        <dbReference type="EMBL" id="CAL1702878.1"/>
    </source>
</evidence>